<proteinExistence type="inferred from homology"/>
<dbReference type="InterPro" id="IPR001499">
    <property type="entry name" value="GPCR_STE3"/>
</dbReference>
<gene>
    <name evidence="11" type="ORF">LENED_006653</name>
</gene>
<reference evidence="11 12" key="1">
    <citation type="submission" date="2016-08" db="EMBL/GenBank/DDBJ databases">
        <authorList>
            <consortium name="Lentinula edodes genome sequencing consortium"/>
            <person name="Sakamoto Y."/>
            <person name="Nakade K."/>
            <person name="Sato S."/>
            <person name="Yoshida Y."/>
            <person name="Miyazaki K."/>
            <person name="Natsume S."/>
            <person name="Konno N."/>
        </authorList>
    </citation>
    <scope>NUCLEOTIDE SEQUENCE [LARGE SCALE GENOMIC DNA]</scope>
    <source>
        <strain evidence="11 12">NBRC 111202</strain>
    </source>
</reference>
<keyword evidence="3" id="KW-0589">Pheromone response</keyword>
<keyword evidence="9" id="KW-0807">Transducer</keyword>
<dbReference type="GO" id="GO:0000750">
    <property type="term" value="P:pheromone-dependent signal transduction involved in conjugation with cellular fusion"/>
    <property type="evidence" value="ECO:0007669"/>
    <property type="project" value="TreeGrafter"/>
</dbReference>
<comment type="caution">
    <text evidence="11">The sequence shown here is derived from an EMBL/GenBank/DDBJ whole genome shotgun (WGS) entry which is preliminary data.</text>
</comment>
<feature type="transmembrane region" description="Helical" evidence="10">
    <location>
        <begin position="205"/>
        <end position="229"/>
    </location>
</feature>
<organism evidence="11 12">
    <name type="scientific">Lentinula edodes</name>
    <name type="common">Shiitake mushroom</name>
    <name type="synonym">Lentinus edodes</name>
    <dbReference type="NCBI Taxonomy" id="5353"/>
    <lineage>
        <taxon>Eukaryota</taxon>
        <taxon>Fungi</taxon>
        <taxon>Dikarya</taxon>
        <taxon>Basidiomycota</taxon>
        <taxon>Agaricomycotina</taxon>
        <taxon>Agaricomycetes</taxon>
        <taxon>Agaricomycetidae</taxon>
        <taxon>Agaricales</taxon>
        <taxon>Marasmiineae</taxon>
        <taxon>Omphalotaceae</taxon>
        <taxon>Lentinula</taxon>
    </lineage>
</organism>
<dbReference type="AlphaFoldDB" id="A0A1Q3ECA2"/>
<evidence type="ECO:0000256" key="6">
    <source>
        <dbReference type="ARBA" id="ARBA00023040"/>
    </source>
</evidence>
<protein>
    <submittedName>
        <fullName evidence="11">Pheromone receptor</fullName>
    </submittedName>
</protein>
<evidence type="ECO:0000256" key="7">
    <source>
        <dbReference type="ARBA" id="ARBA00023136"/>
    </source>
</evidence>
<dbReference type="EMBL" id="BDGU01000213">
    <property type="protein sequence ID" value="GAW04837.1"/>
    <property type="molecule type" value="Genomic_DNA"/>
</dbReference>
<evidence type="ECO:0000256" key="8">
    <source>
        <dbReference type="ARBA" id="ARBA00023170"/>
    </source>
</evidence>
<evidence type="ECO:0000256" key="2">
    <source>
        <dbReference type="ARBA" id="ARBA00011085"/>
    </source>
</evidence>
<feature type="transmembrane region" description="Helical" evidence="10">
    <location>
        <begin position="272"/>
        <end position="291"/>
    </location>
</feature>
<feature type="transmembrane region" description="Helical" evidence="10">
    <location>
        <begin position="111"/>
        <end position="134"/>
    </location>
</feature>
<evidence type="ECO:0000256" key="9">
    <source>
        <dbReference type="ARBA" id="ARBA00023224"/>
    </source>
</evidence>
<evidence type="ECO:0000256" key="4">
    <source>
        <dbReference type="ARBA" id="ARBA00022692"/>
    </source>
</evidence>
<dbReference type="CDD" id="cd14966">
    <property type="entry name" value="7tmD_STE3"/>
    <property type="match status" value="1"/>
</dbReference>
<sequence length="402" mass="45588">MANLDYPLFPIFAFFGFVLPLIPLPWHFQAWNSGTCYFMLWASLACLNQFVNSIIWKGNVINSAPVWCDISIRITMGAIAGLPASSFCIVRRLYGIAAVRNASITRAEKRRAIIIDSLICVLGPMIYIALQYIVQGHRFNIFEDVGCMPALYNTIPLYFITYSWSLIFGLVSAVYCVLSLRAFAQRRLEFAQFISCNKTLTIGRYFRLMALAMTELMCTIPLSVVTIWLTAATTPISPWISLANTHIDFSRVEQFPSVIYEADPKMALGIQVNRWASVVCALIFFGFFGFAEEARRNYAIWGRSILRTCGIQSSLPPFFSDKKRQRLPAGLSLNLKLDSTSTLPKHYVVRRHHWFLCDIISIASRLARCLYNDKRDRISAQCSSCRAPSSALRYSYSRLPTT</sequence>
<keyword evidence="5 10" id="KW-1133">Transmembrane helix</keyword>
<dbReference type="PANTHER" id="PTHR28097">
    <property type="entry name" value="PHEROMONE A FACTOR RECEPTOR"/>
    <property type="match status" value="1"/>
</dbReference>
<dbReference type="GO" id="GO:0004934">
    <property type="term" value="F:mating-type alpha-factor pheromone receptor activity"/>
    <property type="evidence" value="ECO:0007669"/>
    <property type="project" value="InterPro"/>
</dbReference>
<name>A0A1Q3ECA2_LENED</name>
<evidence type="ECO:0000313" key="12">
    <source>
        <dbReference type="Proteomes" id="UP000188533"/>
    </source>
</evidence>
<evidence type="ECO:0000256" key="3">
    <source>
        <dbReference type="ARBA" id="ARBA00022507"/>
    </source>
</evidence>
<comment type="subcellular location">
    <subcellularLocation>
        <location evidence="1">Membrane</location>
        <topology evidence="1">Multi-pass membrane protein</topology>
    </subcellularLocation>
</comment>
<keyword evidence="6" id="KW-0297">G-protein coupled receptor</keyword>
<feature type="transmembrane region" description="Helical" evidence="10">
    <location>
        <begin position="162"/>
        <end position="184"/>
    </location>
</feature>
<keyword evidence="7 10" id="KW-0472">Membrane</keyword>
<dbReference type="Proteomes" id="UP000188533">
    <property type="component" value="Unassembled WGS sequence"/>
</dbReference>
<keyword evidence="8 11" id="KW-0675">Receptor</keyword>
<feature type="transmembrane region" description="Helical" evidence="10">
    <location>
        <begin position="70"/>
        <end position="90"/>
    </location>
</feature>
<dbReference type="GO" id="GO:0005886">
    <property type="term" value="C:plasma membrane"/>
    <property type="evidence" value="ECO:0007669"/>
    <property type="project" value="TreeGrafter"/>
</dbReference>
<dbReference type="STRING" id="5353.A0A1Q3ECA2"/>
<accession>A0A1Q3ECA2</accession>
<feature type="transmembrane region" description="Helical" evidence="10">
    <location>
        <begin position="6"/>
        <end position="26"/>
    </location>
</feature>
<dbReference type="PANTHER" id="PTHR28097:SF1">
    <property type="entry name" value="PHEROMONE A FACTOR RECEPTOR"/>
    <property type="match status" value="1"/>
</dbReference>
<dbReference type="PRINTS" id="PR00899">
    <property type="entry name" value="GPCRSTE3"/>
</dbReference>
<reference evidence="11 12" key="2">
    <citation type="submission" date="2017-02" db="EMBL/GenBank/DDBJ databases">
        <title>A genome survey and senescence transcriptome analysis in Lentinula edodes.</title>
        <authorList>
            <person name="Sakamoto Y."/>
            <person name="Nakade K."/>
            <person name="Sato S."/>
            <person name="Yoshida Y."/>
            <person name="Miyazaki K."/>
            <person name="Natsume S."/>
            <person name="Konno N."/>
        </authorList>
    </citation>
    <scope>NUCLEOTIDE SEQUENCE [LARGE SCALE GENOMIC DNA]</scope>
    <source>
        <strain evidence="11 12">NBRC 111202</strain>
    </source>
</reference>
<keyword evidence="4 10" id="KW-0812">Transmembrane</keyword>
<dbReference type="InterPro" id="IPR000481">
    <property type="entry name" value="GPCR_Pheromne_B_alpha_rcpt"/>
</dbReference>
<evidence type="ECO:0000256" key="5">
    <source>
        <dbReference type="ARBA" id="ARBA00022989"/>
    </source>
</evidence>
<comment type="similarity">
    <text evidence="2">Belongs to the G-protein coupled receptor 4 family.</text>
</comment>
<keyword evidence="12" id="KW-1185">Reference proteome</keyword>
<dbReference type="Pfam" id="PF02076">
    <property type="entry name" value="STE3"/>
    <property type="match status" value="1"/>
</dbReference>
<evidence type="ECO:0000256" key="1">
    <source>
        <dbReference type="ARBA" id="ARBA00004141"/>
    </source>
</evidence>
<dbReference type="PRINTS" id="PR00901">
    <property type="entry name" value="PHEROMONEBAR"/>
</dbReference>
<evidence type="ECO:0000313" key="11">
    <source>
        <dbReference type="EMBL" id="GAW04837.1"/>
    </source>
</evidence>
<evidence type="ECO:0000256" key="10">
    <source>
        <dbReference type="SAM" id="Phobius"/>
    </source>
</evidence>
<feature type="transmembrane region" description="Helical" evidence="10">
    <location>
        <begin position="38"/>
        <end position="58"/>
    </location>
</feature>